<comment type="caution">
    <text evidence="1">The sequence shown here is derived from an EMBL/GenBank/DDBJ whole genome shotgun (WGS) entry which is preliminary data.</text>
</comment>
<organism evidence="1 2">
    <name type="scientific">Dryococelus australis</name>
    <dbReference type="NCBI Taxonomy" id="614101"/>
    <lineage>
        <taxon>Eukaryota</taxon>
        <taxon>Metazoa</taxon>
        <taxon>Ecdysozoa</taxon>
        <taxon>Arthropoda</taxon>
        <taxon>Hexapoda</taxon>
        <taxon>Insecta</taxon>
        <taxon>Pterygota</taxon>
        <taxon>Neoptera</taxon>
        <taxon>Polyneoptera</taxon>
        <taxon>Phasmatodea</taxon>
        <taxon>Verophasmatodea</taxon>
        <taxon>Anareolatae</taxon>
        <taxon>Phasmatidae</taxon>
        <taxon>Eurycanthinae</taxon>
        <taxon>Dryococelus</taxon>
    </lineage>
</organism>
<gene>
    <name evidence="1" type="ORF">PR048_028580</name>
</gene>
<accession>A0ABQ9GAZ0</accession>
<keyword evidence="2" id="KW-1185">Reference proteome</keyword>
<evidence type="ECO:0000313" key="2">
    <source>
        <dbReference type="Proteomes" id="UP001159363"/>
    </source>
</evidence>
<reference evidence="1 2" key="1">
    <citation type="submission" date="2023-02" db="EMBL/GenBank/DDBJ databases">
        <title>LHISI_Scaffold_Assembly.</title>
        <authorList>
            <person name="Stuart O.P."/>
            <person name="Cleave R."/>
            <person name="Magrath M.J.L."/>
            <person name="Mikheyev A.S."/>
        </authorList>
    </citation>
    <scope>NUCLEOTIDE SEQUENCE [LARGE SCALE GENOMIC DNA]</scope>
    <source>
        <strain evidence="1">Daus_M_001</strain>
        <tissue evidence="1">Leg muscle</tissue>
    </source>
</reference>
<proteinExistence type="predicted"/>
<feature type="non-terminal residue" evidence="1">
    <location>
        <position position="117"/>
    </location>
</feature>
<sequence>MHKYKLQYVISYGLGPLFQQNLMHGIKSSQFYAVSFDKSVKEIVHKVELDLGFLKREVCTYYLTSVFLEDLVTTFMMETTNWKLCLQNIIQNLFNDAHIHLKFLPDLQCVLGDCDGQ</sequence>
<name>A0ABQ9GAZ0_9NEOP</name>
<evidence type="ECO:0000313" key="1">
    <source>
        <dbReference type="EMBL" id="KAJ8869588.1"/>
    </source>
</evidence>
<protein>
    <submittedName>
        <fullName evidence="1">Uncharacterized protein</fullName>
    </submittedName>
</protein>
<dbReference type="Proteomes" id="UP001159363">
    <property type="component" value="Chromosome 12"/>
</dbReference>
<dbReference type="EMBL" id="JARBHB010000013">
    <property type="protein sequence ID" value="KAJ8869588.1"/>
    <property type="molecule type" value="Genomic_DNA"/>
</dbReference>